<dbReference type="KEGG" id="pis:Pisl_0347"/>
<sequence>MDYVGLLGVFLAVFISHFIPFIPLPGYLATVTYVATHSDAVSVTAAVLTTALGATLGKVLVFFYGYGIGRVVMGEEFQYAKKFFDKISKWGIDVAVFIFATSPLADDVLYIPLGAAGYSIRRFFLAVFAGKLLLASAIALFTDAALMAVDRYLGDVRLSMAIVAVATLVVTILVLRIKWSRVLVAYESGGLKSAIREALRSIVRQK</sequence>
<keyword evidence="4" id="KW-1185">Reference proteome</keyword>
<keyword evidence="1" id="KW-0812">Transmembrane</keyword>
<dbReference type="Pfam" id="PF09335">
    <property type="entry name" value="VTT_dom"/>
    <property type="match status" value="1"/>
</dbReference>
<feature type="domain" description="VTT" evidence="2">
    <location>
        <begin position="38"/>
        <end position="141"/>
    </location>
</feature>
<dbReference type="PANTHER" id="PTHR42709:SF10">
    <property type="entry name" value="SNARE ASSOCIATED GOLGI PROTEIN"/>
    <property type="match status" value="1"/>
</dbReference>
<feature type="transmembrane region" description="Helical" evidence="1">
    <location>
        <begin position="158"/>
        <end position="175"/>
    </location>
</feature>
<keyword evidence="1" id="KW-1133">Transmembrane helix</keyword>
<dbReference type="OrthoDB" id="10722at2157"/>
<dbReference type="STRING" id="384616.Pisl_0347"/>
<dbReference type="EMBL" id="CP000504">
    <property type="protein sequence ID" value="ABL87525.1"/>
    <property type="molecule type" value="Genomic_DNA"/>
</dbReference>
<feature type="transmembrane region" description="Helical" evidence="1">
    <location>
        <begin position="40"/>
        <end position="67"/>
    </location>
</feature>
<evidence type="ECO:0000313" key="3">
    <source>
        <dbReference type="EMBL" id="ABL87525.1"/>
    </source>
</evidence>
<dbReference type="GeneID" id="4617580"/>
<dbReference type="GO" id="GO:0005886">
    <property type="term" value="C:plasma membrane"/>
    <property type="evidence" value="ECO:0007669"/>
    <property type="project" value="TreeGrafter"/>
</dbReference>
<name>A1RRE3_PYRIL</name>
<keyword evidence="1" id="KW-0472">Membrane</keyword>
<dbReference type="Proteomes" id="UP000002595">
    <property type="component" value="Chromosome"/>
</dbReference>
<dbReference type="InterPro" id="IPR051311">
    <property type="entry name" value="DedA_domain"/>
</dbReference>
<accession>A1RRE3</accession>
<protein>
    <recommendedName>
        <fullName evidence="2">VTT domain-containing protein</fullName>
    </recommendedName>
</protein>
<evidence type="ECO:0000256" key="1">
    <source>
        <dbReference type="SAM" id="Phobius"/>
    </source>
</evidence>
<feature type="transmembrane region" description="Helical" evidence="1">
    <location>
        <begin position="123"/>
        <end position="146"/>
    </location>
</feature>
<gene>
    <name evidence="3" type="ordered locus">Pisl_0347</name>
</gene>
<proteinExistence type="predicted"/>
<evidence type="ECO:0000313" key="4">
    <source>
        <dbReference type="Proteomes" id="UP000002595"/>
    </source>
</evidence>
<dbReference type="RefSeq" id="WP_011762102.1">
    <property type="nucleotide sequence ID" value="NC_008701.1"/>
</dbReference>
<dbReference type="InterPro" id="IPR032816">
    <property type="entry name" value="VTT_dom"/>
</dbReference>
<organism evidence="3 4">
    <name type="scientific">Pyrobaculum islandicum (strain DSM 4184 / JCM 9189 / GEO3)</name>
    <dbReference type="NCBI Taxonomy" id="384616"/>
    <lineage>
        <taxon>Archaea</taxon>
        <taxon>Thermoproteota</taxon>
        <taxon>Thermoprotei</taxon>
        <taxon>Thermoproteales</taxon>
        <taxon>Thermoproteaceae</taxon>
        <taxon>Pyrobaculum</taxon>
    </lineage>
</organism>
<dbReference type="eggNOG" id="arCOG03119">
    <property type="taxonomic scope" value="Archaea"/>
</dbReference>
<reference evidence="3" key="1">
    <citation type="submission" date="2006-12" db="EMBL/GenBank/DDBJ databases">
        <title>Complete sequence of Pyrobaculum islandicum DSM 4184.</title>
        <authorList>
            <person name="Copeland A."/>
            <person name="Lucas S."/>
            <person name="Lapidus A."/>
            <person name="Barry K."/>
            <person name="Detter J.C."/>
            <person name="Glavina del Rio T."/>
            <person name="Dalin E."/>
            <person name="Tice H."/>
            <person name="Pitluck S."/>
            <person name="Meincke L."/>
            <person name="Brettin T."/>
            <person name="Bruce D."/>
            <person name="Han C."/>
            <person name="Tapia R."/>
            <person name="Gilna P."/>
            <person name="Schmutz J."/>
            <person name="Larimer F."/>
            <person name="Land M."/>
            <person name="Hauser L."/>
            <person name="Kyrpides N."/>
            <person name="Mikhailova N."/>
            <person name="Cozen A.E."/>
            <person name="Fitz-Gibbon S.T."/>
            <person name="House C.H."/>
            <person name="Saltikov C."/>
            <person name="Lowe T."/>
            <person name="Richardson P."/>
        </authorList>
    </citation>
    <scope>NUCLEOTIDE SEQUENCE [LARGE SCALE GENOMIC DNA]</scope>
    <source>
        <strain evidence="3">DSM 4184</strain>
    </source>
</reference>
<dbReference type="AlphaFoldDB" id="A1RRE3"/>
<dbReference type="PANTHER" id="PTHR42709">
    <property type="entry name" value="ALKALINE PHOSPHATASE LIKE PROTEIN"/>
    <property type="match status" value="1"/>
</dbReference>
<feature type="transmembrane region" description="Helical" evidence="1">
    <location>
        <begin position="6"/>
        <end position="28"/>
    </location>
</feature>
<evidence type="ECO:0000259" key="2">
    <source>
        <dbReference type="Pfam" id="PF09335"/>
    </source>
</evidence>
<dbReference type="HOGENOM" id="CLU_101250_0_0_2"/>